<organism evidence="2 3">
    <name type="scientific">Xyrichtys novacula</name>
    <name type="common">Pearly razorfish</name>
    <name type="synonym">Hemipteronotus novacula</name>
    <dbReference type="NCBI Taxonomy" id="13765"/>
    <lineage>
        <taxon>Eukaryota</taxon>
        <taxon>Metazoa</taxon>
        <taxon>Chordata</taxon>
        <taxon>Craniata</taxon>
        <taxon>Vertebrata</taxon>
        <taxon>Euteleostomi</taxon>
        <taxon>Actinopterygii</taxon>
        <taxon>Neopterygii</taxon>
        <taxon>Teleostei</taxon>
        <taxon>Neoteleostei</taxon>
        <taxon>Acanthomorphata</taxon>
        <taxon>Eupercaria</taxon>
        <taxon>Labriformes</taxon>
        <taxon>Labridae</taxon>
        <taxon>Xyrichtys</taxon>
    </lineage>
</organism>
<feature type="transmembrane region" description="Helical" evidence="1">
    <location>
        <begin position="17"/>
        <end position="40"/>
    </location>
</feature>
<reference evidence="2" key="1">
    <citation type="submission" date="2023-08" db="EMBL/GenBank/DDBJ databases">
        <authorList>
            <person name="Alioto T."/>
            <person name="Alioto T."/>
            <person name="Gomez Garrido J."/>
        </authorList>
    </citation>
    <scope>NUCLEOTIDE SEQUENCE</scope>
</reference>
<keyword evidence="1" id="KW-1133">Transmembrane helix</keyword>
<evidence type="ECO:0008006" key="4">
    <source>
        <dbReference type="Google" id="ProtNLM"/>
    </source>
</evidence>
<keyword evidence="1" id="KW-0812">Transmembrane</keyword>
<dbReference type="PROSITE" id="PS50007">
    <property type="entry name" value="PIPLC_X_DOMAIN"/>
    <property type="match status" value="1"/>
</dbReference>
<name>A0AAV1FGC5_XYRNO</name>
<evidence type="ECO:0000313" key="2">
    <source>
        <dbReference type="EMBL" id="CAJ1060070.1"/>
    </source>
</evidence>
<sequence length="187" mass="21111">MTEGEKVNHGDRRSRRLAVVVAVQNVLVAACLVVTLYVYWTVQERVSSTQAAGGDIHIQVEAVPDITRNSTLQLAHIYSNFKMDLLDGRRIYTSCTGSYLLHLHTCYTSLKLGESRVAELQLQARKDEEPLSSFFLNTTHEVCRGLHRITYLRAKQNVSLHLFLSDGFKLKNMTVDLSFLQGGRCEP</sequence>
<gene>
    <name evidence="2" type="ORF">XNOV1_A011809</name>
</gene>
<proteinExistence type="predicted"/>
<protein>
    <recommendedName>
        <fullName evidence="4">TNF family profile domain-containing protein</fullName>
    </recommendedName>
</protein>
<evidence type="ECO:0000256" key="1">
    <source>
        <dbReference type="SAM" id="Phobius"/>
    </source>
</evidence>
<dbReference type="Proteomes" id="UP001178508">
    <property type="component" value="Chromosome 7"/>
</dbReference>
<accession>A0AAV1FGC5</accession>
<keyword evidence="1" id="KW-0472">Membrane</keyword>
<dbReference type="PROSITE" id="PS51257">
    <property type="entry name" value="PROKAR_LIPOPROTEIN"/>
    <property type="match status" value="1"/>
</dbReference>
<evidence type="ECO:0000313" key="3">
    <source>
        <dbReference type="Proteomes" id="UP001178508"/>
    </source>
</evidence>
<dbReference type="AlphaFoldDB" id="A0AAV1FGC5"/>
<keyword evidence="3" id="KW-1185">Reference proteome</keyword>
<dbReference type="EMBL" id="OY660870">
    <property type="protein sequence ID" value="CAJ1060070.1"/>
    <property type="molecule type" value="Genomic_DNA"/>
</dbReference>